<dbReference type="SUPFAM" id="SSF50118">
    <property type="entry name" value="Cell growth inhibitor/plasmid maintenance toxic component"/>
    <property type="match status" value="1"/>
</dbReference>
<dbReference type="SUPFAM" id="SSF52540">
    <property type="entry name" value="P-loop containing nucleoside triphosphate hydrolases"/>
    <property type="match status" value="1"/>
</dbReference>
<dbReference type="Proteomes" id="UP000789831">
    <property type="component" value="Unassembled WGS sequence"/>
</dbReference>
<keyword evidence="2" id="KW-1185">Reference proteome</keyword>
<dbReference type="InterPro" id="IPR003477">
    <property type="entry name" value="PemK-like"/>
</dbReference>
<proteinExistence type="predicted"/>
<dbReference type="AlphaFoldDB" id="A0A9N8VKE2"/>
<dbReference type="Pfam" id="PF02452">
    <property type="entry name" value="PemK_toxin"/>
    <property type="match status" value="1"/>
</dbReference>
<reference evidence="1" key="1">
    <citation type="submission" date="2021-06" db="EMBL/GenBank/DDBJ databases">
        <authorList>
            <person name="Kallberg Y."/>
            <person name="Tangrot J."/>
            <person name="Rosling A."/>
        </authorList>
    </citation>
    <scope>NUCLEOTIDE SEQUENCE</scope>
    <source>
        <strain evidence="1">MT106</strain>
    </source>
</reference>
<name>A0A9N8VKE2_9GLOM</name>
<dbReference type="EMBL" id="CAJVPL010000139">
    <property type="protein sequence ID" value="CAG8453315.1"/>
    <property type="molecule type" value="Genomic_DNA"/>
</dbReference>
<comment type="caution">
    <text evidence="1">The sequence shown here is derived from an EMBL/GenBank/DDBJ whole genome shotgun (WGS) entry which is preliminary data.</text>
</comment>
<dbReference type="InterPro" id="IPR027417">
    <property type="entry name" value="P-loop_NTPase"/>
</dbReference>
<organism evidence="1 2">
    <name type="scientific">Ambispora gerdemannii</name>
    <dbReference type="NCBI Taxonomy" id="144530"/>
    <lineage>
        <taxon>Eukaryota</taxon>
        <taxon>Fungi</taxon>
        <taxon>Fungi incertae sedis</taxon>
        <taxon>Mucoromycota</taxon>
        <taxon>Glomeromycotina</taxon>
        <taxon>Glomeromycetes</taxon>
        <taxon>Archaeosporales</taxon>
        <taxon>Ambisporaceae</taxon>
        <taxon>Ambispora</taxon>
    </lineage>
</organism>
<evidence type="ECO:0000313" key="1">
    <source>
        <dbReference type="EMBL" id="CAG8453315.1"/>
    </source>
</evidence>
<dbReference type="Gene3D" id="2.30.30.110">
    <property type="match status" value="1"/>
</dbReference>
<sequence length="288" mass="32940">MTGRQVNVYLQEKTYNAVRQLVGPRQISRYINQAVEERLAYEQKSADEELRQQLIAGYKANAKNKKLQAELGVWEKFSTHDVLTQIEENERKKGKKEFSKPFRPALIISNNLQNEFDKLVTVATLTTDDIENVRPFEVFIKNNKENGLDYPSKILTGYSFSVYKERLIELLGIVEEKIMDKITATKSNGLVFFGSIGSGKTAILAMLAHELPGENKYATFPCNIVQDVRERQRFLMHFIALSRHQGTRLFVNAQRLGQVSIEQREVTTAICQVSLLQKTDEGIYVQCV</sequence>
<accession>A0A9N8VKE2</accession>
<dbReference type="InterPro" id="IPR011067">
    <property type="entry name" value="Plasmid_toxin/cell-grow_inhib"/>
</dbReference>
<gene>
    <name evidence="1" type="ORF">AGERDE_LOCUS1857</name>
</gene>
<protein>
    <submittedName>
        <fullName evidence="1">3895_t:CDS:1</fullName>
    </submittedName>
</protein>
<dbReference type="GO" id="GO:0003677">
    <property type="term" value="F:DNA binding"/>
    <property type="evidence" value="ECO:0007669"/>
    <property type="project" value="InterPro"/>
</dbReference>
<dbReference type="OrthoDB" id="2429869at2759"/>
<evidence type="ECO:0000313" key="2">
    <source>
        <dbReference type="Proteomes" id="UP000789831"/>
    </source>
</evidence>